<feature type="binding site" evidence="12">
    <location>
        <position position="180"/>
    </location>
    <ligand>
        <name>ATP</name>
        <dbReference type="ChEBI" id="CHEBI:30616"/>
    </ligand>
</feature>
<evidence type="ECO:0000256" key="6">
    <source>
        <dbReference type="ARBA" id="ARBA00022741"/>
    </source>
</evidence>
<keyword evidence="11 12" id="KW-0119">Carbohydrate metabolism</keyword>
<evidence type="ECO:0000256" key="8">
    <source>
        <dbReference type="ARBA" id="ARBA00022840"/>
    </source>
</evidence>
<feature type="binding site" evidence="12">
    <location>
        <position position="329"/>
    </location>
    <ligand>
        <name>K(+)</name>
        <dbReference type="ChEBI" id="CHEBI:29103"/>
    </ligand>
</feature>
<feature type="binding site" evidence="12">
    <location>
        <position position="136"/>
    </location>
    <ligand>
        <name>substrate</name>
    </ligand>
</feature>
<dbReference type="SUPFAM" id="SSF53613">
    <property type="entry name" value="Ribokinase-like"/>
    <property type="match status" value="1"/>
</dbReference>
<keyword evidence="8 12" id="KW-0067">ATP-binding</keyword>
<keyword evidence="5 12" id="KW-0479">Metal-binding</keyword>
<feature type="domain" description="Carbohydrate kinase PfkB" evidence="14">
    <location>
        <begin position="2"/>
        <end position="202"/>
    </location>
</feature>
<dbReference type="GO" id="GO:0019303">
    <property type="term" value="P:D-ribose catabolic process"/>
    <property type="evidence" value="ECO:0007669"/>
    <property type="project" value="UniProtKB-UniRule"/>
</dbReference>
<evidence type="ECO:0000313" key="16">
    <source>
        <dbReference type="Proteomes" id="UP000185511"/>
    </source>
</evidence>
<proteinExistence type="inferred from homology"/>
<dbReference type="GO" id="GO:0005829">
    <property type="term" value="C:cytosol"/>
    <property type="evidence" value="ECO:0007669"/>
    <property type="project" value="TreeGrafter"/>
</dbReference>
<comment type="subcellular location">
    <subcellularLocation>
        <location evidence="12">Cytoplasm</location>
    </subcellularLocation>
</comment>
<feature type="binding site" evidence="12">
    <location>
        <position position="323"/>
    </location>
    <ligand>
        <name>K(+)</name>
        <dbReference type="ChEBI" id="CHEBI:29103"/>
    </ligand>
</feature>
<keyword evidence="9 12" id="KW-0460">Magnesium</keyword>
<dbReference type="PRINTS" id="PR00990">
    <property type="entry name" value="RIBOKINASE"/>
</dbReference>
<dbReference type="Pfam" id="PF00294">
    <property type="entry name" value="PfkB"/>
    <property type="match status" value="2"/>
</dbReference>
<comment type="similarity">
    <text evidence="12">Belongs to the carbohydrate kinase PfkB family. Ribokinase subfamily.</text>
</comment>
<dbReference type="GO" id="GO:0004747">
    <property type="term" value="F:ribokinase activity"/>
    <property type="evidence" value="ECO:0007669"/>
    <property type="project" value="UniProtKB-UniRule"/>
</dbReference>
<dbReference type="Proteomes" id="UP000185511">
    <property type="component" value="Chromosome"/>
</dbReference>
<gene>
    <name evidence="12" type="primary">rbsK</name>
    <name evidence="15" type="ORF">UA74_30150</name>
</gene>
<feature type="binding site" evidence="12">
    <location>
        <begin position="289"/>
        <end position="290"/>
    </location>
    <ligand>
        <name>ATP</name>
        <dbReference type="ChEBI" id="CHEBI:30616"/>
    </ligand>
</feature>
<evidence type="ECO:0000313" key="15">
    <source>
        <dbReference type="EMBL" id="APU18021.1"/>
    </source>
</evidence>
<dbReference type="Gene3D" id="3.40.1190.20">
    <property type="match status" value="2"/>
</dbReference>
<evidence type="ECO:0000256" key="12">
    <source>
        <dbReference type="HAMAP-Rule" id="MF_01987"/>
    </source>
</evidence>
<comment type="cofactor">
    <cofactor evidence="12">
        <name>Mg(2+)</name>
        <dbReference type="ChEBI" id="CHEBI:18420"/>
    </cofactor>
    <text evidence="12">Requires a divalent cation, most likely magnesium in vivo, as an electrophilic catalyst to aid phosphoryl group transfer. It is the chelate of the metal and the nucleotide that is the actual substrate.</text>
</comment>
<evidence type="ECO:0000256" key="2">
    <source>
        <dbReference type="ARBA" id="ARBA00012035"/>
    </source>
</evidence>
<evidence type="ECO:0000256" key="7">
    <source>
        <dbReference type="ARBA" id="ARBA00022777"/>
    </source>
</evidence>
<comment type="activity regulation">
    <text evidence="12">Activated by a monovalent cation that binds near, but not in, the active site. The most likely occupant of the site in vivo is potassium. Ion binding induces a conformational change that may alter substrate affinity.</text>
</comment>
<dbReference type="GO" id="GO:0005524">
    <property type="term" value="F:ATP binding"/>
    <property type="evidence" value="ECO:0007669"/>
    <property type="project" value="UniProtKB-UniRule"/>
</dbReference>
<feature type="active site" description="Proton acceptor" evidence="12">
    <location>
        <position position="290"/>
    </location>
</feature>
<dbReference type="InterPro" id="IPR002173">
    <property type="entry name" value="Carboh/pur_kinase_PfkB_CS"/>
</dbReference>
<evidence type="ECO:0000256" key="10">
    <source>
        <dbReference type="ARBA" id="ARBA00022958"/>
    </source>
</evidence>
<dbReference type="InterPro" id="IPR029056">
    <property type="entry name" value="Ribokinase-like"/>
</dbReference>
<dbReference type="GO" id="GO:0046872">
    <property type="term" value="F:metal ion binding"/>
    <property type="evidence" value="ECO:0007669"/>
    <property type="project" value="UniProtKB-KW"/>
</dbReference>
<dbReference type="PROSITE" id="PS00584">
    <property type="entry name" value="PFKB_KINASES_2"/>
    <property type="match status" value="1"/>
</dbReference>
<evidence type="ECO:0000256" key="5">
    <source>
        <dbReference type="ARBA" id="ARBA00022723"/>
    </source>
</evidence>
<organism evidence="15 16">
    <name type="scientific">Actinoalloteichus fjordicus</name>
    <dbReference type="NCBI Taxonomy" id="1612552"/>
    <lineage>
        <taxon>Bacteria</taxon>
        <taxon>Bacillati</taxon>
        <taxon>Actinomycetota</taxon>
        <taxon>Actinomycetes</taxon>
        <taxon>Pseudonocardiales</taxon>
        <taxon>Pseudonocardiaceae</taxon>
        <taxon>Actinoalloteichus</taxon>
    </lineage>
</organism>
<dbReference type="EMBL" id="CP016076">
    <property type="protein sequence ID" value="APU18021.1"/>
    <property type="molecule type" value="Genomic_DNA"/>
</dbReference>
<dbReference type="KEGG" id="acad:UA74_30150"/>
<dbReference type="InterPro" id="IPR002139">
    <property type="entry name" value="Ribo/fructo_kinase"/>
</dbReference>
<accession>A0AAC9PVN2</accession>
<feature type="binding site" evidence="12">
    <location>
        <position position="320"/>
    </location>
    <ligand>
        <name>K(+)</name>
        <dbReference type="ChEBI" id="CHEBI:29103"/>
    </ligand>
</feature>
<protein>
    <recommendedName>
        <fullName evidence="3 12">Ribokinase</fullName>
        <shortName evidence="12">RK</shortName>
        <ecNumber evidence="2 12">2.7.1.15</ecNumber>
    </recommendedName>
</protein>
<feature type="binding site" evidence="12">
    <location>
        <begin position="258"/>
        <end position="263"/>
    </location>
    <ligand>
        <name>ATP</name>
        <dbReference type="ChEBI" id="CHEBI:30616"/>
    </ligand>
</feature>
<keyword evidence="4 12" id="KW-0808">Transferase</keyword>
<feature type="region of interest" description="Disordered" evidence="13">
    <location>
        <begin position="193"/>
        <end position="233"/>
    </location>
</feature>
<evidence type="ECO:0000256" key="1">
    <source>
        <dbReference type="ARBA" id="ARBA00005380"/>
    </source>
</evidence>
<comment type="subunit">
    <text evidence="12">Homodimer.</text>
</comment>
<dbReference type="InterPro" id="IPR011877">
    <property type="entry name" value="Ribokinase"/>
</dbReference>
<comment type="function">
    <text evidence="12">Catalyzes the phosphorylation of ribose at O-5 in a reaction requiring ATP and magnesium. The resulting D-ribose-5-phosphate can then be used either for sythesis of nucleotides, histidine, and tryptophan, or as a component of the pentose phosphate pathway.</text>
</comment>
<evidence type="ECO:0000256" key="9">
    <source>
        <dbReference type="ARBA" id="ARBA00022842"/>
    </source>
</evidence>
<dbReference type="PANTHER" id="PTHR10584:SF166">
    <property type="entry name" value="RIBOKINASE"/>
    <property type="match status" value="1"/>
</dbReference>
<feature type="domain" description="Carbohydrate kinase PfkB" evidence="14">
    <location>
        <begin position="224"/>
        <end position="332"/>
    </location>
</feature>
<name>A0AAC9PVN2_9PSEU</name>
<keyword evidence="7 12" id="KW-0418">Kinase</keyword>
<comment type="similarity">
    <text evidence="1">Belongs to the carbohydrate kinase pfkB family.</text>
</comment>
<comment type="catalytic activity">
    <reaction evidence="12">
        <text>D-ribose + ATP = D-ribose 5-phosphate + ADP + H(+)</text>
        <dbReference type="Rhea" id="RHEA:13697"/>
        <dbReference type="ChEBI" id="CHEBI:15378"/>
        <dbReference type="ChEBI" id="CHEBI:30616"/>
        <dbReference type="ChEBI" id="CHEBI:47013"/>
        <dbReference type="ChEBI" id="CHEBI:78346"/>
        <dbReference type="ChEBI" id="CHEBI:456216"/>
        <dbReference type="EC" id="2.7.1.15"/>
    </reaction>
</comment>
<dbReference type="AlphaFoldDB" id="A0AAC9PVN2"/>
<dbReference type="InterPro" id="IPR011611">
    <property type="entry name" value="PfkB_dom"/>
</dbReference>
<feature type="binding site" evidence="12">
    <location>
        <position position="290"/>
    </location>
    <ligand>
        <name>substrate</name>
    </ligand>
</feature>
<feature type="binding site" evidence="12">
    <location>
        <position position="325"/>
    </location>
    <ligand>
        <name>K(+)</name>
        <dbReference type="ChEBI" id="CHEBI:29103"/>
    </ligand>
</feature>
<feature type="binding site" evidence="12">
    <location>
        <position position="284"/>
    </location>
    <ligand>
        <name>K(+)</name>
        <dbReference type="ChEBI" id="CHEBI:29103"/>
    </ligand>
</feature>
<evidence type="ECO:0000256" key="3">
    <source>
        <dbReference type="ARBA" id="ARBA00016943"/>
    </source>
</evidence>
<evidence type="ECO:0000256" key="13">
    <source>
        <dbReference type="SAM" id="MobiDB-lite"/>
    </source>
</evidence>
<dbReference type="HAMAP" id="MF_01987">
    <property type="entry name" value="Ribokinase"/>
    <property type="match status" value="1"/>
</dbReference>
<keyword evidence="16" id="KW-1185">Reference proteome</keyword>
<dbReference type="EC" id="2.7.1.15" evidence="2 12"/>
<keyword evidence="6 12" id="KW-0547">Nucleotide-binding</keyword>
<reference evidence="16" key="1">
    <citation type="submission" date="2016-06" db="EMBL/GenBank/DDBJ databases">
        <title>Complete genome sequence of Actinoalloteichus fjordicus DSM 46855 (=ADI127-17), type strain of the new species Actinoalloteichus fjordicus.</title>
        <authorList>
            <person name="Ruckert C."/>
            <person name="Nouioui I."/>
            <person name="Willmese J."/>
            <person name="van Wezel G."/>
            <person name="Klenk H.-P."/>
            <person name="Kalinowski J."/>
            <person name="Zotchev S.B."/>
        </authorList>
    </citation>
    <scope>NUCLEOTIDE SEQUENCE [LARGE SCALE GENOMIC DNA]</scope>
    <source>
        <strain evidence="16">ADI127-7</strain>
    </source>
</reference>
<keyword evidence="10 12" id="KW-0630">Potassium</keyword>
<dbReference type="PANTHER" id="PTHR10584">
    <property type="entry name" value="SUGAR KINASE"/>
    <property type="match status" value="1"/>
</dbReference>
<evidence type="ECO:0000256" key="11">
    <source>
        <dbReference type="ARBA" id="ARBA00023277"/>
    </source>
</evidence>
<dbReference type="CDD" id="cd01174">
    <property type="entry name" value="ribokinase"/>
    <property type="match status" value="1"/>
</dbReference>
<keyword evidence="12" id="KW-0963">Cytoplasm</keyword>
<comment type="caution">
    <text evidence="12">Lacks conserved residue(s) required for the propagation of feature annotation.</text>
</comment>
<feature type="binding site" evidence="12">
    <location>
        <position position="286"/>
    </location>
    <ligand>
        <name>K(+)</name>
        <dbReference type="ChEBI" id="CHEBI:29103"/>
    </ligand>
</feature>
<feature type="binding site" evidence="12">
    <location>
        <begin position="8"/>
        <end position="10"/>
    </location>
    <ligand>
        <name>substrate</name>
    </ligand>
</feature>
<evidence type="ECO:0000259" key="14">
    <source>
        <dbReference type="Pfam" id="PF00294"/>
    </source>
</evidence>
<comment type="pathway">
    <text evidence="12">Carbohydrate metabolism; D-ribose degradation; D-ribose 5-phosphate from beta-D-ribopyranose: step 2/2.</text>
</comment>
<evidence type="ECO:0000256" key="4">
    <source>
        <dbReference type="ARBA" id="ARBA00022679"/>
    </source>
</evidence>
<feature type="compositionally biased region" description="Acidic residues" evidence="13">
    <location>
        <begin position="203"/>
        <end position="217"/>
    </location>
</feature>
<sequence length="338" mass="34008">MVVVGSANADLVVTVARRPSAGETVLGDDVTTIPGGKGANQAVAAGRLGASVALLGAVGADQYGELLRESLRSANVDTGLLRTADRPTGNAFITLTPDGENTIVVSPGANASVLPADVAAASSEVAAAKVVVLSLEIPLETVRHAVEAASSAGVRVLLNLSPVASLDEETLGRLDPLVVNEHEAAWLLTARDSAQEDSAQDSAQEDSAQDSAQEDSAQDSAQEDSAREVSAQDSADAARYVEIARRLRALGPRSVVVTLGAKGAVTSDENGTTVIAAPEVRAVDSTGAGDAFAGALAVGLAADRPLADAAAFAARVAATAVTRVGAQPSYPTSNEVIS</sequence>
<feature type="binding site" evidence="12">
    <location>
        <begin position="36"/>
        <end position="40"/>
    </location>
    <ligand>
        <name>substrate</name>
    </ligand>
</feature>